<dbReference type="GO" id="GO:0022857">
    <property type="term" value="F:transmembrane transporter activity"/>
    <property type="evidence" value="ECO:0007669"/>
    <property type="project" value="InterPro"/>
</dbReference>
<dbReference type="EMBL" id="CP060635">
    <property type="protein sequence ID" value="QNM07445.1"/>
    <property type="molecule type" value="Genomic_DNA"/>
</dbReference>
<evidence type="ECO:0000256" key="2">
    <source>
        <dbReference type="ARBA" id="ARBA00022475"/>
    </source>
</evidence>
<feature type="transmembrane region" description="Helical" evidence="6">
    <location>
        <begin position="149"/>
        <end position="173"/>
    </location>
</feature>
<evidence type="ECO:0000256" key="6">
    <source>
        <dbReference type="SAM" id="Phobius"/>
    </source>
</evidence>
<dbReference type="RefSeq" id="WP_249328285.1">
    <property type="nucleotide sequence ID" value="NZ_CP060635.1"/>
</dbReference>
<evidence type="ECO:0000256" key="1">
    <source>
        <dbReference type="ARBA" id="ARBA00004651"/>
    </source>
</evidence>
<dbReference type="InterPro" id="IPR001851">
    <property type="entry name" value="ABC_transp_permease"/>
</dbReference>
<protein>
    <submittedName>
        <fullName evidence="7">ABC transporter permease</fullName>
    </submittedName>
</protein>
<keyword evidence="8" id="KW-1185">Reference proteome</keyword>
<keyword evidence="4 6" id="KW-1133">Transmembrane helix</keyword>
<dbReference type="GO" id="GO:0005886">
    <property type="term" value="C:plasma membrane"/>
    <property type="evidence" value="ECO:0007669"/>
    <property type="project" value="UniProtKB-SubCell"/>
</dbReference>
<keyword evidence="3 6" id="KW-0812">Transmembrane</keyword>
<keyword evidence="5 6" id="KW-0472">Membrane</keyword>
<gene>
    <name evidence="7" type="ORF">H9Q79_10910</name>
</gene>
<sequence length="321" mass="33775">MNVVSAIKKNALAAAAPIMIVVLLLAISPATRSVEAIASLLRQGFAPAVLGWGVLFNMKVGNWDFSIGARFVLASIVAGNMAMGMRLGVLGVVVLCIVLSLIMGVAVGLAYRFLKIPTLIVSIGICLIFESVTRIIYGGAGTHLTPEYMILGTLPYEVIVFIICFAVAAYFYYKNKLGYNVRAVGSNPTVAQTNGISALNTKTKAIIISGLFAGLYCIMTLSRSSVCSAVSGTLGSAATVFDAMMCVLIGMAICGKGNIIFAIYSGALITQVLKMGMMAIGLPTSYNKVIIAAFVVLFMVISSYSDDLKKVFSKRRAGAAA</sequence>
<feature type="transmembrane region" description="Helical" evidence="6">
    <location>
        <begin position="118"/>
        <end position="137"/>
    </location>
</feature>
<dbReference type="Proteomes" id="UP000515860">
    <property type="component" value="Chromosome"/>
</dbReference>
<organism evidence="7 8">
    <name type="scientific">Wansuia hejianensis</name>
    <dbReference type="NCBI Taxonomy" id="2763667"/>
    <lineage>
        <taxon>Bacteria</taxon>
        <taxon>Bacillati</taxon>
        <taxon>Bacillota</taxon>
        <taxon>Clostridia</taxon>
        <taxon>Lachnospirales</taxon>
        <taxon>Lachnospiraceae</taxon>
        <taxon>Wansuia</taxon>
    </lineage>
</organism>
<accession>A0A7G9G9G3</accession>
<feature type="transmembrane region" description="Helical" evidence="6">
    <location>
        <begin position="286"/>
        <end position="305"/>
    </location>
</feature>
<evidence type="ECO:0000313" key="8">
    <source>
        <dbReference type="Proteomes" id="UP000515860"/>
    </source>
</evidence>
<dbReference type="PANTHER" id="PTHR32196">
    <property type="entry name" value="ABC TRANSPORTER PERMEASE PROTEIN YPHD-RELATED-RELATED"/>
    <property type="match status" value="1"/>
</dbReference>
<dbReference type="KEGG" id="whj:H9Q79_10910"/>
<comment type="subcellular location">
    <subcellularLocation>
        <location evidence="1">Cell membrane</location>
        <topology evidence="1">Multi-pass membrane protein</topology>
    </subcellularLocation>
</comment>
<evidence type="ECO:0000256" key="5">
    <source>
        <dbReference type="ARBA" id="ARBA00023136"/>
    </source>
</evidence>
<name>A0A7G9G9G3_9FIRM</name>
<feature type="transmembrane region" description="Helical" evidence="6">
    <location>
        <begin position="12"/>
        <end position="30"/>
    </location>
</feature>
<dbReference type="PANTHER" id="PTHR32196:SF69">
    <property type="entry name" value="BRANCHED-CHAIN AMINO ACID TRANSPORT SYSTEM, PERMEASE PROTEIN"/>
    <property type="match status" value="1"/>
</dbReference>
<feature type="transmembrane region" description="Helical" evidence="6">
    <location>
        <begin position="205"/>
        <end position="222"/>
    </location>
</feature>
<reference evidence="7 8" key="1">
    <citation type="submission" date="2020-08" db="EMBL/GenBank/DDBJ databases">
        <authorList>
            <person name="Liu C."/>
            <person name="Sun Q."/>
        </authorList>
    </citation>
    <scope>NUCLEOTIDE SEQUENCE [LARGE SCALE GENOMIC DNA]</scope>
    <source>
        <strain evidence="7 8">NSJ-29</strain>
    </source>
</reference>
<keyword evidence="2" id="KW-1003">Cell membrane</keyword>
<feature type="transmembrane region" description="Helical" evidence="6">
    <location>
        <begin position="89"/>
        <end position="111"/>
    </location>
</feature>
<evidence type="ECO:0000256" key="4">
    <source>
        <dbReference type="ARBA" id="ARBA00022989"/>
    </source>
</evidence>
<proteinExistence type="predicted"/>
<dbReference type="AlphaFoldDB" id="A0A7G9G9G3"/>
<evidence type="ECO:0000313" key="7">
    <source>
        <dbReference type="EMBL" id="QNM07445.1"/>
    </source>
</evidence>
<dbReference type="Pfam" id="PF02653">
    <property type="entry name" value="BPD_transp_2"/>
    <property type="match status" value="1"/>
</dbReference>
<feature type="transmembrane region" description="Helical" evidence="6">
    <location>
        <begin position="67"/>
        <end position="83"/>
    </location>
</feature>
<evidence type="ECO:0000256" key="3">
    <source>
        <dbReference type="ARBA" id="ARBA00022692"/>
    </source>
</evidence>